<dbReference type="Pfam" id="PF22669">
    <property type="entry name" value="Exo_endo_phos2"/>
    <property type="match status" value="1"/>
</dbReference>
<feature type="region of interest" description="Disordered" evidence="2">
    <location>
        <begin position="261"/>
        <end position="295"/>
    </location>
</feature>
<dbReference type="PANTHER" id="PTHR11200">
    <property type="entry name" value="INOSITOL 5-PHOSPHATASE"/>
    <property type="match status" value="1"/>
</dbReference>
<accession>A0AAW1QGM4</accession>
<dbReference type="SMART" id="SM00128">
    <property type="entry name" value="IPPc"/>
    <property type="match status" value="1"/>
</dbReference>
<dbReference type="GO" id="GO:0004439">
    <property type="term" value="F:phosphatidylinositol-4,5-bisphosphate 5-phosphatase activity"/>
    <property type="evidence" value="ECO:0007669"/>
    <property type="project" value="TreeGrafter"/>
</dbReference>
<dbReference type="InterPro" id="IPR046985">
    <property type="entry name" value="IP5"/>
</dbReference>
<reference evidence="4 5" key="1">
    <citation type="journal article" date="2024" name="Nat. Commun.">
        <title>Phylogenomics reveals the evolutionary origins of lichenization in chlorophyte algae.</title>
        <authorList>
            <person name="Puginier C."/>
            <person name="Libourel C."/>
            <person name="Otte J."/>
            <person name="Skaloud P."/>
            <person name="Haon M."/>
            <person name="Grisel S."/>
            <person name="Petersen M."/>
            <person name="Berrin J.G."/>
            <person name="Delaux P.M."/>
            <person name="Dal Grande F."/>
            <person name="Keller J."/>
        </authorList>
    </citation>
    <scope>NUCLEOTIDE SEQUENCE [LARGE SCALE GENOMIC DNA]</scope>
    <source>
        <strain evidence="4 5">SAG 2043</strain>
    </source>
</reference>
<dbReference type="Gene3D" id="3.60.10.10">
    <property type="entry name" value="Endonuclease/exonuclease/phosphatase"/>
    <property type="match status" value="1"/>
</dbReference>
<proteinExistence type="inferred from homology"/>
<comment type="similarity">
    <text evidence="1">Belongs to the inositol polyphosphate 5-phosphatase family.</text>
</comment>
<feature type="region of interest" description="Disordered" evidence="2">
    <location>
        <begin position="225"/>
        <end position="249"/>
    </location>
</feature>
<dbReference type="EMBL" id="JALJOR010000003">
    <property type="protein sequence ID" value="KAK9820598.1"/>
    <property type="molecule type" value="Genomic_DNA"/>
</dbReference>
<keyword evidence="5" id="KW-1185">Reference proteome</keyword>
<dbReference type="PANTHER" id="PTHR11200:SF300">
    <property type="entry name" value="TYPE II INOSITOL 1,4,5-TRISPHOSPHATE 5-PHOSPHATASE"/>
    <property type="match status" value="1"/>
</dbReference>
<dbReference type="InterPro" id="IPR000300">
    <property type="entry name" value="IPPc"/>
</dbReference>
<sequence length="464" mass="50685">MIALAQPRASSDSLNHTGRDRHSYQQVSLPGSFVGAEGSCTAKSDPAADRLAQLLLDVPAPPREDWLVPAEPFEAALDCKLGQPQRAPADGAGLAEPTSRIGEAANFPSLKHAPDLAAAKRPHAVNLEATLGPGFTRLSSESLMAINLVVFVRKPLLASISDVRTSVVATGVGNMLGNKGGAAIGFTYQNTKLLFISSHFAAHEHKVAQRNSDFHRIKSNLFSKRAGMPGLDGSQHSSRTPGSLLPQPRFGSLTMVERVSSVTSDNSSLTGSDSSFSAAGGADSPQTPSRGGGLRAQVASWGRSVTDEFDVTVWVGDFNYRVEGNRRVVDLAMRERMWEVLRHNDQLRREKAKGRVFKGFEEGVLDFPPTYKFDPNTDTYDTSAKMRTPSWTDRILWKCNPHTWPNGVHLLHYSHVSDVKLSDHRPVAAVLEVNTRSHLEEPAERPSLLIQSLRRMQTLRCTIQ</sequence>
<evidence type="ECO:0000256" key="2">
    <source>
        <dbReference type="SAM" id="MobiDB-lite"/>
    </source>
</evidence>
<evidence type="ECO:0000313" key="5">
    <source>
        <dbReference type="Proteomes" id="UP001489004"/>
    </source>
</evidence>
<feature type="compositionally biased region" description="Low complexity" evidence="2">
    <location>
        <begin position="263"/>
        <end position="284"/>
    </location>
</feature>
<dbReference type="GO" id="GO:0046856">
    <property type="term" value="P:phosphatidylinositol dephosphorylation"/>
    <property type="evidence" value="ECO:0007669"/>
    <property type="project" value="InterPro"/>
</dbReference>
<protein>
    <recommendedName>
        <fullName evidence="3">Inositol polyphosphate-related phosphatase domain-containing protein</fullName>
    </recommendedName>
</protein>
<feature type="domain" description="Inositol polyphosphate-related phosphatase" evidence="3">
    <location>
        <begin position="64"/>
        <end position="437"/>
    </location>
</feature>
<gene>
    <name evidence="4" type="ORF">WJX72_012152</name>
</gene>
<evidence type="ECO:0000313" key="4">
    <source>
        <dbReference type="EMBL" id="KAK9820598.1"/>
    </source>
</evidence>
<evidence type="ECO:0000256" key="1">
    <source>
        <dbReference type="ARBA" id="ARBA00010768"/>
    </source>
</evidence>
<name>A0AAW1QGM4_9CHLO</name>
<dbReference type="Proteomes" id="UP001489004">
    <property type="component" value="Unassembled WGS sequence"/>
</dbReference>
<organism evidence="4 5">
    <name type="scientific">[Myrmecia] bisecta</name>
    <dbReference type="NCBI Taxonomy" id="41462"/>
    <lineage>
        <taxon>Eukaryota</taxon>
        <taxon>Viridiplantae</taxon>
        <taxon>Chlorophyta</taxon>
        <taxon>core chlorophytes</taxon>
        <taxon>Trebouxiophyceae</taxon>
        <taxon>Trebouxiales</taxon>
        <taxon>Trebouxiaceae</taxon>
        <taxon>Myrmecia</taxon>
    </lineage>
</organism>
<comment type="caution">
    <text evidence="4">The sequence shown here is derived from an EMBL/GenBank/DDBJ whole genome shotgun (WGS) entry which is preliminary data.</text>
</comment>
<feature type="region of interest" description="Disordered" evidence="2">
    <location>
        <begin position="1"/>
        <end position="24"/>
    </location>
</feature>
<dbReference type="AlphaFoldDB" id="A0AAW1QGM4"/>
<dbReference type="InterPro" id="IPR036691">
    <property type="entry name" value="Endo/exonu/phosph_ase_sf"/>
</dbReference>
<evidence type="ECO:0000259" key="3">
    <source>
        <dbReference type="SMART" id="SM00128"/>
    </source>
</evidence>
<dbReference type="SUPFAM" id="SSF56219">
    <property type="entry name" value="DNase I-like"/>
    <property type="match status" value="1"/>
</dbReference>